<keyword evidence="7" id="KW-0573">Peptidoglycan synthesis</keyword>
<dbReference type="Pfam" id="PF00912">
    <property type="entry name" value="Transgly"/>
    <property type="match status" value="1"/>
</dbReference>
<dbReference type="AlphaFoldDB" id="A0A382K021"/>
<keyword evidence="8" id="KW-0511">Multifunctional enzyme</keyword>
<dbReference type="Gene3D" id="1.10.3810.10">
    <property type="entry name" value="Biosynthetic peptidoglycan transglycosylase-like"/>
    <property type="match status" value="1"/>
</dbReference>
<reference evidence="13" key="1">
    <citation type="submission" date="2018-05" db="EMBL/GenBank/DDBJ databases">
        <authorList>
            <person name="Lanie J.A."/>
            <person name="Ng W.-L."/>
            <person name="Kazmierczak K.M."/>
            <person name="Andrzejewski T.M."/>
            <person name="Davidsen T.M."/>
            <person name="Wayne K.J."/>
            <person name="Tettelin H."/>
            <person name="Glass J.I."/>
            <person name="Rusch D."/>
            <person name="Podicherti R."/>
            <person name="Tsui H.-C.T."/>
            <person name="Winkler M.E."/>
        </authorList>
    </citation>
    <scope>NUCLEOTIDE SEQUENCE</scope>
</reference>
<keyword evidence="6" id="KW-0133">Cell shape</keyword>
<evidence type="ECO:0000256" key="8">
    <source>
        <dbReference type="ARBA" id="ARBA00023268"/>
    </source>
</evidence>
<gene>
    <name evidence="13" type="ORF">METZ01_LOCUS269301</name>
</gene>
<dbReference type="SUPFAM" id="SSF53955">
    <property type="entry name" value="Lysozyme-like"/>
    <property type="match status" value="1"/>
</dbReference>
<feature type="non-terminal residue" evidence="13">
    <location>
        <position position="315"/>
    </location>
</feature>
<dbReference type="InterPro" id="IPR036950">
    <property type="entry name" value="PBP_transglycosylase"/>
</dbReference>
<proteinExistence type="predicted"/>
<dbReference type="SUPFAM" id="SSF56601">
    <property type="entry name" value="beta-lactamase/transpeptidase-like"/>
    <property type="match status" value="1"/>
</dbReference>
<dbReference type="GO" id="GO:0071555">
    <property type="term" value="P:cell wall organization"/>
    <property type="evidence" value="ECO:0007669"/>
    <property type="project" value="UniProtKB-KW"/>
</dbReference>
<keyword evidence="4" id="KW-0808">Transferase</keyword>
<dbReference type="GO" id="GO:0004180">
    <property type="term" value="F:carboxypeptidase activity"/>
    <property type="evidence" value="ECO:0007669"/>
    <property type="project" value="UniProtKB-KW"/>
</dbReference>
<evidence type="ECO:0000313" key="13">
    <source>
        <dbReference type="EMBL" id="SVC16447.1"/>
    </source>
</evidence>
<dbReference type="EMBL" id="UINC01076871">
    <property type="protein sequence ID" value="SVC16447.1"/>
    <property type="molecule type" value="Genomic_DNA"/>
</dbReference>
<evidence type="ECO:0000256" key="9">
    <source>
        <dbReference type="ARBA" id="ARBA00023316"/>
    </source>
</evidence>
<keyword evidence="2" id="KW-0645">Protease</keyword>
<protein>
    <recommendedName>
        <fullName evidence="10">peptidoglycan glycosyltransferase</fullName>
        <ecNumber evidence="10">2.4.99.28</ecNumber>
    </recommendedName>
</protein>
<name>A0A382K021_9ZZZZ</name>
<dbReference type="PANTHER" id="PTHR32282">
    <property type="entry name" value="BINDING PROTEIN TRANSPEPTIDASE, PUTATIVE-RELATED"/>
    <property type="match status" value="1"/>
</dbReference>
<comment type="catalytic activity">
    <reaction evidence="11">
        <text>[GlcNAc-(1-&gt;4)-Mur2Ac(oyl-L-Ala-gamma-D-Glu-L-Lys-D-Ala-D-Ala)](n)-di-trans,octa-cis-undecaprenyl diphosphate + beta-D-GlcNAc-(1-&gt;4)-Mur2Ac(oyl-L-Ala-gamma-D-Glu-L-Lys-D-Ala-D-Ala)-di-trans,octa-cis-undecaprenyl diphosphate = [GlcNAc-(1-&gt;4)-Mur2Ac(oyl-L-Ala-gamma-D-Glu-L-Lys-D-Ala-D-Ala)](n+1)-di-trans,octa-cis-undecaprenyl diphosphate + di-trans,octa-cis-undecaprenyl diphosphate + H(+)</text>
        <dbReference type="Rhea" id="RHEA:23708"/>
        <dbReference type="Rhea" id="RHEA-COMP:9602"/>
        <dbReference type="Rhea" id="RHEA-COMP:9603"/>
        <dbReference type="ChEBI" id="CHEBI:15378"/>
        <dbReference type="ChEBI" id="CHEBI:58405"/>
        <dbReference type="ChEBI" id="CHEBI:60033"/>
        <dbReference type="ChEBI" id="CHEBI:78435"/>
        <dbReference type="EC" id="2.4.99.28"/>
    </reaction>
</comment>
<keyword evidence="1" id="KW-0121">Carboxypeptidase</keyword>
<evidence type="ECO:0000259" key="12">
    <source>
        <dbReference type="Pfam" id="PF00912"/>
    </source>
</evidence>
<keyword evidence="5" id="KW-0378">Hydrolase</keyword>
<dbReference type="GO" id="GO:0008955">
    <property type="term" value="F:peptidoglycan glycosyltransferase activity"/>
    <property type="evidence" value="ECO:0007669"/>
    <property type="project" value="UniProtKB-EC"/>
</dbReference>
<dbReference type="InterPro" id="IPR012338">
    <property type="entry name" value="Beta-lactam/transpept-like"/>
</dbReference>
<dbReference type="InterPro" id="IPR001264">
    <property type="entry name" value="Glyco_trans_51"/>
</dbReference>
<evidence type="ECO:0000256" key="3">
    <source>
        <dbReference type="ARBA" id="ARBA00022676"/>
    </source>
</evidence>
<evidence type="ECO:0000256" key="1">
    <source>
        <dbReference type="ARBA" id="ARBA00022645"/>
    </source>
</evidence>
<dbReference type="InterPro" id="IPR023346">
    <property type="entry name" value="Lysozyme-like_dom_sf"/>
</dbReference>
<dbReference type="FunFam" id="1.10.3810.10:FF:000001">
    <property type="entry name" value="Penicillin-binding protein 1A"/>
    <property type="match status" value="1"/>
</dbReference>
<evidence type="ECO:0000256" key="11">
    <source>
        <dbReference type="ARBA" id="ARBA00049902"/>
    </source>
</evidence>
<keyword evidence="3" id="KW-0328">Glycosyltransferase</keyword>
<dbReference type="GO" id="GO:0008360">
    <property type="term" value="P:regulation of cell shape"/>
    <property type="evidence" value="ECO:0007669"/>
    <property type="project" value="UniProtKB-KW"/>
</dbReference>
<feature type="domain" description="Glycosyl transferase family 51" evidence="12">
    <location>
        <begin position="47"/>
        <end position="226"/>
    </location>
</feature>
<dbReference type="PANTHER" id="PTHR32282:SF33">
    <property type="entry name" value="PEPTIDOGLYCAN GLYCOSYLTRANSFERASE"/>
    <property type="match status" value="1"/>
</dbReference>
<dbReference type="InterPro" id="IPR050396">
    <property type="entry name" value="Glycosyltr_51/Transpeptidase"/>
</dbReference>
<evidence type="ECO:0000256" key="6">
    <source>
        <dbReference type="ARBA" id="ARBA00022960"/>
    </source>
</evidence>
<sequence length="315" mass="36119">VVMLLAGGIFFFSHRDALLDFERKIGSISNNTLFYDHLGSPFRSLKGLESREVIPLAEFSRELQLSVLAAEDSRFFQHRGIDLLRIFGAIWTNLQSGSFRQGASTITQQLVKVTLLDPEKTLSRKFREMAISIWLEFYLGKEKILEHYLNSIYLGYGNYGMEKAATGYFGTSVSSLSLAQSAFLAALIKKPEYYLRIPDLKAGRVLFTPEELKEVLLRQQLILKRMNELEWISHQQFQQALVEQLGVRVPRTEAGSGNYFVQHVIKLLQTKHRLGQVYGGGWRVWTTFYPELQQILEKVIQKHFIQNAPTGRQIA</sequence>
<evidence type="ECO:0000256" key="4">
    <source>
        <dbReference type="ARBA" id="ARBA00022679"/>
    </source>
</evidence>
<evidence type="ECO:0000256" key="2">
    <source>
        <dbReference type="ARBA" id="ARBA00022670"/>
    </source>
</evidence>
<dbReference type="EC" id="2.4.99.28" evidence="10"/>
<evidence type="ECO:0000256" key="7">
    <source>
        <dbReference type="ARBA" id="ARBA00022984"/>
    </source>
</evidence>
<keyword evidence="9" id="KW-0961">Cell wall biogenesis/degradation</keyword>
<evidence type="ECO:0000256" key="5">
    <source>
        <dbReference type="ARBA" id="ARBA00022801"/>
    </source>
</evidence>
<dbReference type="GO" id="GO:0009252">
    <property type="term" value="P:peptidoglycan biosynthetic process"/>
    <property type="evidence" value="ECO:0007669"/>
    <property type="project" value="UniProtKB-KW"/>
</dbReference>
<evidence type="ECO:0000256" key="10">
    <source>
        <dbReference type="ARBA" id="ARBA00044770"/>
    </source>
</evidence>
<feature type="non-terminal residue" evidence="13">
    <location>
        <position position="1"/>
    </location>
</feature>
<dbReference type="GO" id="GO:0006508">
    <property type="term" value="P:proteolysis"/>
    <property type="evidence" value="ECO:0007669"/>
    <property type="project" value="UniProtKB-KW"/>
</dbReference>
<organism evidence="13">
    <name type="scientific">marine metagenome</name>
    <dbReference type="NCBI Taxonomy" id="408172"/>
    <lineage>
        <taxon>unclassified sequences</taxon>
        <taxon>metagenomes</taxon>
        <taxon>ecological metagenomes</taxon>
    </lineage>
</organism>
<accession>A0A382K021</accession>